<dbReference type="Gene3D" id="3.90.550.10">
    <property type="entry name" value="Spore Coat Polysaccharide Biosynthesis Protein SpsA, Chain A"/>
    <property type="match status" value="1"/>
</dbReference>
<evidence type="ECO:0000259" key="3">
    <source>
        <dbReference type="Pfam" id="PF00535"/>
    </source>
</evidence>
<feature type="transmembrane region" description="Helical" evidence="2">
    <location>
        <begin position="28"/>
        <end position="45"/>
    </location>
</feature>
<dbReference type="OrthoDB" id="416652at2759"/>
<dbReference type="AlphaFoldDB" id="A0A9Q1FID7"/>
<feature type="domain" description="Glycosyltransferase 2-like" evidence="3">
    <location>
        <begin position="190"/>
        <end position="373"/>
    </location>
</feature>
<sequence length="402" mass="45100">MVCRPITLAAPVPMFSVVRVLRCRASPLALVLLGATSFLVVLIMIQGTTRGGAPSPESWFRELPDEKGQVVGVFRGAFRKLPIRAVLPPALPPWRNRSCPPGFYSPTELRPHMERPLQDPWGPGADGRAFTMGSLSGQELREKMEGMAQNYFNQFASDRISLHRFLGADTRQSECVKRLFRRCPPLSTTSVIIVFHNEAWSTLLRTVYSVLHTAPAIFLTEILLVDDASTADHLKSSLEEYVRRLKVVRVLRQTERKGLITARLLGAREARGQVLTFLDAHCECFSGWLEPLLARIAEEPTAVVSPDIPTIDQDTLEFNKPVAASRSFVRGSFDWSLNFGWEAIPEEQRRSRKDETYPVKTPAFAGGVYSISKSYFNHIGTYDDQMEIWGGENVEMSFRGSI</sequence>
<evidence type="ECO:0000256" key="1">
    <source>
        <dbReference type="ARBA" id="ARBA00023157"/>
    </source>
</evidence>
<comment type="caution">
    <text evidence="4">The sequence shown here is derived from an EMBL/GenBank/DDBJ whole genome shotgun (WGS) entry which is preliminary data.</text>
</comment>
<dbReference type="PANTHER" id="PTHR11675">
    <property type="entry name" value="N-ACETYLGALACTOSAMINYLTRANSFERASE"/>
    <property type="match status" value="1"/>
</dbReference>
<evidence type="ECO:0000256" key="2">
    <source>
        <dbReference type="SAM" id="Phobius"/>
    </source>
</evidence>
<dbReference type="InterPro" id="IPR029044">
    <property type="entry name" value="Nucleotide-diphossugar_trans"/>
</dbReference>
<dbReference type="Proteomes" id="UP001152622">
    <property type="component" value="Chromosome 5"/>
</dbReference>
<dbReference type="InterPro" id="IPR001173">
    <property type="entry name" value="Glyco_trans_2-like"/>
</dbReference>
<accession>A0A9Q1FID7</accession>
<keyword evidence="2" id="KW-0472">Membrane</keyword>
<name>A0A9Q1FID7_SYNKA</name>
<dbReference type="Pfam" id="PF00535">
    <property type="entry name" value="Glycos_transf_2"/>
    <property type="match status" value="1"/>
</dbReference>
<dbReference type="GO" id="GO:0006493">
    <property type="term" value="P:protein O-linked glycosylation"/>
    <property type="evidence" value="ECO:0007669"/>
    <property type="project" value="TreeGrafter"/>
</dbReference>
<dbReference type="GO" id="GO:0005794">
    <property type="term" value="C:Golgi apparatus"/>
    <property type="evidence" value="ECO:0007669"/>
    <property type="project" value="TreeGrafter"/>
</dbReference>
<dbReference type="SUPFAM" id="SSF53448">
    <property type="entry name" value="Nucleotide-diphospho-sugar transferases"/>
    <property type="match status" value="1"/>
</dbReference>
<organism evidence="4 5">
    <name type="scientific">Synaphobranchus kaupii</name>
    <name type="common">Kaup's arrowtooth eel</name>
    <dbReference type="NCBI Taxonomy" id="118154"/>
    <lineage>
        <taxon>Eukaryota</taxon>
        <taxon>Metazoa</taxon>
        <taxon>Chordata</taxon>
        <taxon>Craniata</taxon>
        <taxon>Vertebrata</taxon>
        <taxon>Euteleostomi</taxon>
        <taxon>Actinopterygii</taxon>
        <taxon>Neopterygii</taxon>
        <taxon>Teleostei</taxon>
        <taxon>Anguilliformes</taxon>
        <taxon>Synaphobranchidae</taxon>
        <taxon>Synaphobranchus</taxon>
    </lineage>
</organism>
<gene>
    <name evidence="4" type="ORF">SKAU_G00160250</name>
</gene>
<dbReference type="EMBL" id="JAINUF010000005">
    <property type="protein sequence ID" value="KAJ8359500.1"/>
    <property type="molecule type" value="Genomic_DNA"/>
</dbReference>
<protein>
    <recommendedName>
        <fullName evidence="3">Glycosyltransferase 2-like domain-containing protein</fullName>
    </recommendedName>
</protein>
<keyword evidence="2" id="KW-0812">Transmembrane</keyword>
<keyword evidence="1" id="KW-1015">Disulfide bond</keyword>
<evidence type="ECO:0000313" key="4">
    <source>
        <dbReference type="EMBL" id="KAJ8359500.1"/>
    </source>
</evidence>
<keyword evidence="5" id="KW-1185">Reference proteome</keyword>
<dbReference type="GO" id="GO:0004653">
    <property type="term" value="F:polypeptide N-acetylgalactosaminyltransferase activity"/>
    <property type="evidence" value="ECO:0007669"/>
    <property type="project" value="TreeGrafter"/>
</dbReference>
<dbReference type="PANTHER" id="PTHR11675:SF137">
    <property type="entry name" value="POLYPEPTIDE N-ACETYLGALACTOSAMINYLTRANSFERASE"/>
    <property type="match status" value="1"/>
</dbReference>
<reference evidence="4" key="1">
    <citation type="journal article" date="2023" name="Science">
        <title>Genome structures resolve the early diversification of teleost fishes.</title>
        <authorList>
            <person name="Parey E."/>
            <person name="Louis A."/>
            <person name="Montfort J."/>
            <person name="Bouchez O."/>
            <person name="Roques C."/>
            <person name="Iampietro C."/>
            <person name="Lluch J."/>
            <person name="Castinel A."/>
            <person name="Donnadieu C."/>
            <person name="Desvignes T."/>
            <person name="Floi Bucao C."/>
            <person name="Jouanno E."/>
            <person name="Wen M."/>
            <person name="Mejri S."/>
            <person name="Dirks R."/>
            <person name="Jansen H."/>
            <person name="Henkel C."/>
            <person name="Chen W.J."/>
            <person name="Zahm M."/>
            <person name="Cabau C."/>
            <person name="Klopp C."/>
            <person name="Thompson A.W."/>
            <person name="Robinson-Rechavi M."/>
            <person name="Braasch I."/>
            <person name="Lecointre G."/>
            <person name="Bobe J."/>
            <person name="Postlethwait J.H."/>
            <person name="Berthelot C."/>
            <person name="Roest Crollius H."/>
            <person name="Guiguen Y."/>
        </authorList>
    </citation>
    <scope>NUCLEOTIDE SEQUENCE</scope>
    <source>
        <strain evidence="4">WJC10195</strain>
    </source>
</reference>
<proteinExistence type="predicted"/>
<keyword evidence="2" id="KW-1133">Transmembrane helix</keyword>
<evidence type="ECO:0000313" key="5">
    <source>
        <dbReference type="Proteomes" id="UP001152622"/>
    </source>
</evidence>